<dbReference type="AlphaFoldDB" id="A0A9P7GGS2"/>
<evidence type="ECO:0000313" key="2">
    <source>
        <dbReference type="Proteomes" id="UP000775547"/>
    </source>
</evidence>
<dbReference type="Proteomes" id="UP000775547">
    <property type="component" value="Unassembled WGS sequence"/>
</dbReference>
<dbReference type="EMBL" id="JABCKV010000001">
    <property type="protein sequence ID" value="KAG5649010.1"/>
    <property type="molecule type" value="Genomic_DNA"/>
</dbReference>
<organism evidence="1 2">
    <name type="scientific">Asterophora parasitica</name>
    <dbReference type="NCBI Taxonomy" id="117018"/>
    <lineage>
        <taxon>Eukaryota</taxon>
        <taxon>Fungi</taxon>
        <taxon>Dikarya</taxon>
        <taxon>Basidiomycota</taxon>
        <taxon>Agaricomycotina</taxon>
        <taxon>Agaricomycetes</taxon>
        <taxon>Agaricomycetidae</taxon>
        <taxon>Agaricales</taxon>
        <taxon>Tricholomatineae</taxon>
        <taxon>Lyophyllaceae</taxon>
        <taxon>Asterophora</taxon>
    </lineage>
</organism>
<name>A0A9P7GGS2_9AGAR</name>
<proteinExistence type="predicted"/>
<keyword evidence="2" id="KW-1185">Reference proteome</keyword>
<accession>A0A9P7GGS2</accession>
<reference evidence="1" key="1">
    <citation type="submission" date="2020-07" db="EMBL/GenBank/DDBJ databases">
        <authorList>
            <person name="Nieuwenhuis M."/>
            <person name="Van De Peppel L.J.J."/>
        </authorList>
    </citation>
    <scope>NUCLEOTIDE SEQUENCE</scope>
    <source>
        <strain evidence="1">AP01</strain>
        <tissue evidence="1">Mycelium</tissue>
    </source>
</reference>
<protein>
    <submittedName>
        <fullName evidence="1">Uncharacterized protein</fullName>
    </submittedName>
</protein>
<gene>
    <name evidence="1" type="ORF">DXG03_000359</name>
</gene>
<reference evidence="1" key="2">
    <citation type="submission" date="2021-10" db="EMBL/GenBank/DDBJ databases">
        <title>Phylogenomics reveals ancestral predisposition of the termite-cultivated fungus Termitomyces towards a domesticated lifestyle.</title>
        <authorList>
            <person name="Auxier B."/>
            <person name="Grum-Grzhimaylo A."/>
            <person name="Cardenas M.E."/>
            <person name="Lodge J.D."/>
            <person name="Laessoe T."/>
            <person name="Pedersen O."/>
            <person name="Smith M.E."/>
            <person name="Kuyper T.W."/>
            <person name="Franco-Molano E.A."/>
            <person name="Baroni T.J."/>
            <person name="Aanen D.K."/>
        </authorList>
    </citation>
    <scope>NUCLEOTIDE SEQUENCE</scope>
    <source>
        <strain evidence="1">AP01</strain>
        <tissue evidence="1">Mycelium</tissue>
    </source>
</reference>
<dbReference type="OrthoDB" id="3058457at2759"/>
<evidence type="ECO:0000313" key="1">
    <source>
        <dbReference type="EMBL" id="KAG5649010.1"/>
    </source>
</evidence>
<sequence>MPVRVILPSKLRHVESTHSLESTAPTLVETNDGGDTVSIRDNVVDDCDEITKFANPFSKQPIVDDCDEIQIYPFTRRLRRFSDPILARDLHMPYTCEKGDFDPGS</sequence>
<comment type="caution">
    <text evidence="1">The sequence shown here is derived from an EMBL/GenBank/DDBJ whole genome shotgun (WGS) entry which is preliminary data.</text>
</comment>